<reference evidence="15 16" key="1">
    <citation type="submission" date="2020-08" db="EMBL/GenBank/DDBJ databases">
        <title>Genomic Encyclopedia of Type Strains, Phase IV (KMG-IV): sequencing the most valuable type-strain genomes for metagenomic binning, comparative biology and taxonomic classification.</title>
        <authorList>
            <person name="Goeker M."/>
        </authorList>
    </citation>
    <scope>NUCLEOTIDE SEQUENCE [LARGE SCALE GENOMIC DNA]</scope>
    <source>
        <strain evidence="15 16">DSM 15867</strain>
    </source>
</reference>
<dbReference type="InterPro" id="IPR022635">
    <property type="entry name" value="DNA_polIII_beta_C"/>
</dbReference>
<dbReference type="GO" id="GO:0006271">
    <property type="term" value="P:DNA strand elongation involved in DNA replication"/>
    <property type="evidence" value="ECO:0007669"/>
    <property type="project" value="TreeGrafter"/>
</dbReference>
<protein>
    <recommendedName>
        <fullName evidence="3">Beta sliding clamp</fullName>
    </recommendedName>
    <alternativeName>
        <fullName evidence="11">Beta-clamp processivity factor</fullName>
    </alternativeName>
    <alternativeName>
        <fullName evidence="10">DNA polymerase III beta sliding clamp subunit</fullName>
    </alternativeName>
</protein>
<evidence type="ECO:0000259" key="14">
    <source>
        <dbReference type="Pfam" id="PF02768"/>
    </source>
</evidence>
<evidence type="ECO:0000259" key="13">
    <source>
        <dbReference type="Pfam" id="PF02767"/>
    </source>
</evidence>
<name>A0A7W7F127_9SPHN</name>
<dbReference type="CDD" id="cd00140">
    <property type="entry name" value="beta_clamp"/>
    <property type="match status" value="1"/>
</dbReference>
<dbReference type="GO" id="GO:0009360">
    <property type="term" value="C:DNA polymerase III complex"/>
    <property type="evidence" value="ECO:0007669"/>
    <property type="project" value="InterPro"/>
</dbReference>
<proteinExistence type="inferred from homology"/>
<evidence type="ECO:0000256" key="1">
    <source>
        <dbReference type="ARBA" id="ARBA00004496"/>
    </source>
</evidence>
<evidence type="ECO:0000256" key="5">
    <source>
        <dbReference type="ARBA" id="ARBA00022679"/>
    </source>
</evidence>
<dbReference type="EMBL" id="JACHNY010000007">
    <property type="protein sequence ID" value="MBB4618980.1"/>
    <property type="molecule type" value="Genomic_DNA"/>
</dbReference>
<evidence type="ECO:0000256" key="2">
    <source>
        <dbReference type="ARBA" id="ARBA00010752"/>
    </source>
</evidence>
<dbReference type="AlphaFoldDB" id="A0A7W7F127"/>
<sequence>MTVNMEIASADFRRAVNLASKVIERRNTIPIVGMVHCHANGAFEVTGTDLDMALVAAVPRTPGPDADFVMQHPAMVATAVGVSGDKMVAAHIDDGKLLLKSGSLDVTVGTMPTDDFPLDLARPLTETFAATLSKADIAAIARVKDAISTEATRYYLNGVRLRPMGPTTIRAEATDGHRLYMVDIEAPDAVGALPDSVIIPRKAVGVLIDLAKGAEEGVRLILGSVAPANKMEGIAPARPGALRFGFTTRSGGADLRFCSQLIDGTYPDVTKVIPTHSDKQALFNVADLRRAIAGITGHSKFDRAVKITFNADSTATLTAAYLSLELCAKVVVPCQHTAEGFSIGFNGGYLASLLAASRGDEIVFGMNDEAAPAVVRNPADTAWSAILMPMRVD</sequence>
<evidence type="ECO:0000256" key="3">
    <source>
        <dbReference type="ARBA" id="ARBA00021035"/>
    </source>
</evidence>
<evidence type="ECO:0000256" key="10">
    <source>
        <dbReference type="ARBA" id="ARBA00030988"/>
    </source>
</evidence>
<dbReference type="GO" id="GO:0005737">
    <property type="term" value="C:cytoplasm"/>
    <property type="evidence" value="ECO:0007669"/>
    <property type="project" value="UniProtKB-SubCell"/>
</dbReference>
<evidence type="ECO:0000256" key="9">
    <source>
        <dbReference type="ARBA" id="ARBA00023125"/>
    </source>
</evidence>
<dbReference type="Proteomes" id="UP000574769">
    <property type="component" value="Unassembled WGS sequence"/>
</dbReference>
<dbReference type="InterPro" id="IPR022634">
    <property type="entry name" value="DNA_polIII_beta_N"/>
</dbReference>
<evidence type="ECO:0000256" key="8">
    <source>
        <dbReference type="ARBA" id="ARBA00022932"/>
    </source>
</evidence>
<keyword evidence="16" id="KW-1185">Reference proteome</keyword>
<comment type="similarity">
    <text evidence="2">Belongs to the beta sliding clamp family.</text>
</comment>
<organism evidence="15 16">
    <name type="scientific">Sphingomonas abaci</name>
    <dbReference type="NCBI Taxonomy" id="237611"/>
    <lineage>
        <taxon>Bacteria</taxon>
        <taxon>Pseudomonadati</taxon>
        <taxon>Pseudomonadota</taxon>
        <taxon>Alphaproteobacteria</taxon>
        <taxon>Sphingomonadales</taxon>
        <taxon>Sphingomonadaceae</taxon>
        <taxon>Sphingomonas</taxon>
    </lineage>
</organism>
<dbReference type="Pfam" id="PF00712">
    <property type="entry name" value="DNA_pol3_beta"/>
    <property type="match status" value="1"/>
</dbReference>
<evidence type="ECO:0000256" key="4">
    <source>
        <dbReference type="ARBA" id="ARBA00022490"/>
    </source>
</evidence>
<dbReference type="GO" id="GO:0003887">
    <property type="term" value="F:DNA-directed DNA polymerase activity"/>
    <property type="evidence" value="ECO:0007669"/>
    <property type="project" value="UniProtKB-KW"/>
</dbReference>
<evidence type="ECO:0000256" key="7">
    <source>
        <dbReference type="ARBA" id="ARBA00022705"/>
    </source>
</evidence>
<evidence type="ECO:0000313" key="16">
    <source>
        <dbReference type="Proteomes" id="UP000574769"/>
    </source>
</evidence>
<keyword evidence="5 15" id="KW-0808">Transferase</keyword>
<feature type="domain" description="DNA polymerase III beta sliding clamp C-terminal" evidence="14">
    <location>
        <begin position="271"/>
        <end position="391"/>
    </location>
</feature>
<dbReference type="Pfam" id="PF02767">
    <property type="entry name" value="DNA_pol3_beta_2"/>
    <property type="match status" value="1"/>
</dbReference>
<evidence type="ECO:0000313" key="15">
    <source>
        <dbReference type="EMBL" id="MBB4618980.1"/>
    </source>
</evidence>
<dbReference type="PANTHER" id="PTHR30478:SF0">
    <property type="entry name" value="BETA SLIDING CLAMP"/>
    <property type="match status" value="1"/>
</dbReference>
<feature type="domain" description="DNA polymerase III beta sliding clamp N-terminal" evidence="12">
    <location>
        <begin position="5"/>
        <end position="118"/>
    </location>
</feature>
<dbReference type="InterPro" id="IPR001001">
    <property type="entry name" value="DNA_polIII_beta"/>
</dbReference>
<gene>
    <name evidence="15" type="ORF">GGQ96_003130</name>
</gene>
<comment type="subcellular location">
    <subcellularLocation>
        <location evidence="1">Cytoplasm</location>
    </subcellularLocation>
</comment>
<evidence type="ECO:0000259" key="12">
    <source>
        <dbReference type="Pfam" id="PF00712"/>
    </source>
</evidence>
<accession>A0A7W7F127</accession>
<dbReference type="Gene3D" id="3.10.150.10">
    <property type="entry name" value="DNA Polymerase III, subunit A, domain 2"/>
    <property type="match status" value="1"/>
</dbReference>
<dbReference type="Pfam" id="PF02768">
    <property type="entry name" value="DNA_pol3_beta_3"/>
    <property type="match status" value="1"/>
</dbReference>
<feature type="domain" description="DNA polymerase III beta sliding clamp central" evidence="13">
    <location>
        <begin position="138"/>
        <end position="268"/>
    </location>
</feature>
<dbReference type="InterPro" id="IPR046938">
    <property type="entry name" value="DNA_clamp_sf"/>
</dbReference>
<dbReference type="GO" id="GO:0003677">
    <property type="term" value="F:DNA binding"/>
    <property type="evidence" value="ECO:0007669"/>
    <property type="project" value="UniProtKB-KW"/>
</dbReference>
<evidence type="ECO:0000256" key="6">
    <source>
        <dbReference type="ARBA" id="ARBA00022695"/>
    </source>
</evidence>
<dbReference type="SUPFAM" id="SSF55979">
    <property type="entry name" value="DNA clamp"/>
    <property type="match status" value="3"/>
</dbReference>
<keyword evidence="4" id="KW-0963">Cytoplasm</keyword>
<dbReference type="InterPro" id="IPR022637">
    <property type="entry name" value="DNA_polIII_beta_cen"/>
</dbReference>
<dbReference type="Gene3D" id="3.70.10.10">
    <property type="match status" value="1"/>
</dbReference>
<comment type="caution">
    <text evidence="15">The sequence shown here is derived from an EMBL/GenBank/DDBJ whole genome shotgun (WGS) entry which is preliminary data.</text>
</comment>
<keyword evidence="6 15" id="KW-0548">Nucleotidyltransferase</keyword>
<keyword evidence="8" id="KW-0239">DNA-directed DNA polymerase</keyword>
<dbReference type="SMART" id="SM00480">
    <property type="entry name" value="POL3Bc"/>
    <property type="match status" value="1"/>
</dbReference>
<keyword evidence="9" id="KW-0238">DNA-binding</keyword>
<dbReference type="GO" id="GO:0008408">
    <property type="term" value="F:3'-5' exonuclease activity"/>
    <property type="evidence" value="ECO:0007669"/>
    <property type="project" value="InterPro"/>
</dbReference>
<dbReference type="RefSeq" id="WP_184116377.1">
    <property type="nucleotide sequence ID" value="NZ_JACHNY010000007.1"/>
</dbReference>
<keyword evidence="7" id="KW-0235">DNA replication</keyword>
<dbReference type="PANTHER" id="PTHR30478">
    <property type="entry name" value="DNA POLYMERASE III SUBUNIT BETA"/>
    <property type="match status" value="1"/>
</dbReference>
<evidence type="ECO:0000256" key="11">
    <source>
        <dbReference type="ARBA" id="ARBA00033276"/>
    </source>
</evidence>